<reference evidence="1" key="1">
    <citation type="journal article" date="2020" name="Stud. Mycol.">
        <title>101 Dothideomycetes genomes: a test case for predicting lifestyles and emergence of pathogens.</title>
        <authorList>
            <person name="Haridas S."/>
            <person name="Albert R."/>
            <person name="Binder M."/>
            <person name="Bloem J."/>
            <person name="Labutti K."/>
            <person name="Salamov A."/>
            <person name="Andreopoulos B."/>
            <person name="Baker S."/>
            <person name="Barry K."/>
            <person name="Bills G."/>
            <person name="Bluhm B."/>
            <person name="Cannon C."/>
            <person name="Castanera R."/>
            <person name="Culley D."/>
            <person name="Daum C."/>
            <person name="Ezra D."/>
            <person name="Gonzalez J."/>
            <person name="Henrissat B."/>
            <person name="Kuo A."/>
            <person name="Liang C."/>
            <person name="Lipzen A."/>
            <person name="Lutzoni F."/>
            <person name="Magnuson J."/>
            <person name="Mondo S."/>
            <person name="Nolan M."/>
            <person name="Ohm R."/>
            <person name="Pangilinan J."/>
            <person name="Park H.-J."/>
            <person name="Ramirez L."/>
            <person name="Alfaro M."/>
            <person name="Sun H."/>
            <person name="Tritt A."/>
            <person name="Yoshinaga Y."/>
            <person name="Zwiers L.-H."/>
            <person name="Turgeon B."/>
            <person name="Goodwin S."/>
            <person name="Spatafora J."/>
            <person name="Crous P."/>
            <person name="Grigoriev I."/>
        </authorList>
    </citation>
    <scope>NUCLEOTIDE SEQUENCE</scope>
    <source>
        <strain evidence="1">CBS 262.69</strain>
    </source>
</reference>
<evidence type="ECO:0000313" key="2">
    <source>
        <dbReference type="Proteomes" id="UP000799640"/>
    </source>
</evidence>
<dbReference type="Proteomes" id="UP000799640">
    <property type="component" value="Unassembled WGS sequence"/>
</dbReference>
<sequence length="160" mass="17727">MISSTPGTGIQGTFSIVVIQTWTSTTSKKPLARHICTIQRVVSLYAKSSPSCQRNSTWYFATFLLESLEKVLRVSPEECRLNRSLSRYIYPPAQCLEDSKSANPGVDVAFWPAVSQAHDEAPDPRLAVHLSACLGTRALTSGTQLHFVPVPFAHLKTWYC</sequence>
<keyword evidence="2" id="KW-1185">Reference proteome</keyword>
<evidence type="ECO:0000313" key="1">
    <source>
        <dbReference type="EMBL" id="KAF2399578.1"/>
    </source>
</evidence>
<proteinExistence type="predicted"/>
<dbReference type="AlphaFoldDB" id="A0A6G1HU46"/>
<dbReference type="EMBL" id="ML996697">
    <property type="protein sequence ID" value="KAF2399578.1"/>
    <property type="molecule type" value="Genomic_DNA"/>
</dbReference>
<accession>A0A6G1HU46</accession>
<gene>
    <name evidence="1" type="ORF">EJ06DRAFT_58571</name>
</gene>
<organism evidence="1 2">
    <name type="scientific">Trichodelitschia bisporula</name>
    <dbReference type="NCBI Taxonomy" id="703511"/>
    <lineage>
        <taxon>Eukaryota</taxon>
        <taxon>Fungi</taxon>
        <taxon>Dikarya</taxon>
        <taxon>Ascomycota</taxon>
        <taxon>Pezizomycotina</taxon>
        <taxon>Dothideomycetes</taxon>
        <taxon>Dothideomycetes incertae sedis</taxon>
        <taxon>Phaeotrichales</taxon>
        <taxon>Phaeotrichaceae</taxon>
        <taxon>Trichodelitschia</taxon>
    </lineage>
</organism>
<name>A0A6G1HU46_9PEZI</name>
<protein>
    <submittedName>
        <fullName evidence="1">Uncharacterized protein</fullName>
    </submittedName>
</protein>